<proteinExistence type="predicted"/>
<organism evidence="3 4">
    <name type="scientific">Coptis chinensis</name>
    <dbReference type="NCBI Taxonomy" id="261450"/>
    <lineage>
        <taxon>Eukaryota</taxon>
        <taxon>Viridiplantae</taxon>
        <taxon>Streptophyta</taxon>
        <taxon>Embryophyta</taxon>
        <taxon>Tracheophyta</taxon>
        <taxon>Spermatophyta</taxon>
        <taxon>Magnoliopsida</taxon>
        <taxon>Ranunculales</taxon>
        <taxon>Ranunculaceae</taxon>
        <taxon>Coptidoideae</taxon>
        <taxon>Coptis</taxon>
    </lineage>
</organism>
<accession>A0A835LRY8</accession>
<dbReference type="PANTHER" id="PTHR33018:SF37">
    <property type="entry name" value="TRANSPOSASE TNP1_EN_SPM-LIKE DOMAIN-CONTAINING PROTEIN"/>
    <property type="match status" value="1"/>
</dbReference>
<dbReference type="Pfam" id="PF03004">
    <property type="entry name" value="Transposase_24"/>
    <property type="match status" value="1"/>
</dbReference>
<reference evidence="3 4" key="1">
    <citation type="submission" date="2020-10" db="EMBL/GenBank/DDBJ databases">
        <title>The Coptis chinensis genome and diversification of protoberbering-type alkaloids.</title>
        <authorList>
            <person name="Wang B."/>
            <person name="Shu S."/>
            <person name="Song C."/>
            <person name="Liu Y."/>
        </authorList>
    </citation>
    <scope>NUCLEOTIDE SEQUENCE [LARGE SCALE GENOMIC DNA]</scope>
    <source>
        <strain evidence="3">HL-2020</strain>
        <tissue evidence="3">Leaf</tissue>
    </source>
</reference>
<keyword evidence="1" id="KW-0175">Coiled coil</keyword>
<evidence type="ECO:0000256" key="2">
    <source>
        <dbReference type="SAM" id="MobiDB-lite"/>
    </source>
</evidence>
<comment type="caution">
    <text evidence="3">The sequence shown here is derived from an EMBL/GenBank/DDBJ whole genome shotgun (WGS) entry which is preliminary data.</text>
</comment>
<dbReference type="EMBL" id="JADFTS010000005">
    <property type="protein sequence ID" value="KAF9605320.1"/>
    <property type="molecule type" value="Genomic_DNA"/>
</dbReference>
<dbReference type="PANTHER" id="PTHR33018">
    <property type="entry name" value="OS10G0338966 PROTEIN-RELATED"/>
    <property type="match status" value="1"/>
</dbReference>
<protein>
    <recommendedName>
        <fullName evidence="5">Transposase, Ptta/En/Spm, plant</fullName>
    </recommendedName>
</protein>
<feature type="region of interest" description="Disordered" evidence="2">
    <location>
        <begin position="1"/>
        <end position="29"/>
    </location>
</feature>
<evidence type="ECO:0000256" key="1">
    <source>
        <dbReference type="SAM" id="Coils"/>
    </source>
</evidence>
<gene>
    <name evidence="3" type="ORF">IFM89_015975</name>
</gene>
<dbReference type="OrthoDB" id="1430750at2759"/>
<name>A0A835LRY8_9MAGN</name>
<dbReference type="InterPro" id="IPR004252">
    <property type="entry name" value="Probable_transposase_24"/>
</dbReference>
<feature type="coiled-coil region" evidence="1">
    <location>
        <begin position="320"/>
        <end position="347"/>
    </location>
</feature>
<dbReference type="Proteomes" id="UP000631114">
    <property type="component" value="Unassembled WGS sequence"/>
</dbReference>
<evidence type="ECO:0008006" key="5">
    <source>
        <dbReference type="Google" id="ProtNLM"/>
    </source>
</evidence>
<evidence type="ECO:0000313" key="4">
    <source>
        <dbReference type="Proteomes" id="UP000631114"/>
    </source>
</evidence>
<evidence type="ECO:0000313" key="3">
    <source>
        <dbReference type="EMBL" id="KAF9605320.1"/>
    </source>
</evidence>
<keyword evidence="4" id="KW-1185">Reference proteome</keyword>
<dbReference type="AlphaFoldDB" id="A0A835LRY8"/>
<sequence>MSEASEASGFEANESEASGLEASKMRTKPKGRNSIEQCFMVVPYSSSSIFRGWSKYRILLDMPKYFVYFFFGTGLTGQADTFGPRFQVEFTTDGQATGQYRAKYATIVGQVARTHCPPMYKDWAEVPVLTKDELWKDVLEEIDLPLIRKECTLHAERKRNGPKKVKKEEWEAFVDMSSTEEDKIKRYNGKLARENMKNPHTTGRMGAAPVIEQLKKDSPTGEVSRTQGYLATHKRRDGSFINTEMRQSLEEINRLVSVEPDIVERDLDNDPVAMVIGRDGRGRVRGLGGGVTKTIYHASAPYKEISQREKRARESSESGYEAVMARLDEADKARKILEDEVVDLKRQSSGLGNASQLGGSGWGFTKFSRIDYVRWKAENKIVPGVNAKLLGCQEP</sequence>